<evidence type="ECO:0000256" key="3">
    <source>
        <dbReference type="ARBA" id="ARBA00022821"/>
    </source>
</evidence>
<dbReference type="SMART" id="SM00369">
    <property type="entry name" value="LRR_TYP"/>
    <property type="match status" value="2"/>
</dbReference>
<dbReference type="PANTHER" id="PTHR33463:SF187">
    <property type="entry name" value="AND NB-ARC DOMAIN DISEASE RESISTANCE PROTEIN, PUTATIVE-RELATED"/>
    <property type="match status" value="1"/>
</dbReference>
<dbReference type="InterPro" id="IPR003591">
    <property type="entry name" value="Leu-rich_rpt_typical-subtyp"/>
</dbReference>
<dbReference type="PROSITE" id="PS50818">
    <property type="entry name" value="INTEIN_C_TER"/>
    <property type="match status" value="1"/>
</dbReference>
<keyword evidence="3" id="KW-0611">Plant defense</keyword>
<dbReference type="InterPro" id="IPR050905">
    <property type="entry name" value="Plant_NBS-LRR"/>
</dbReference>
<dbReference type="AlphaFoldDB" id="A0A6N2MTE4"/>
<proteinExistence type="predicted"/>
<dbReference type="InterPro" id="IPR030934">
    <property type="entry name" value="Intein_C"/>
</dbReference>
<protein>
    <submittedName>
        <fullName evidence="4">Uncharacterized protein</fullName>
    </submittedName>
</protein>
<reference evidence="4" key="1">
    <citation type="submission" date="2019-03" db="EMBL/GenBank/DDBJ databases">
        <authorList>
            <person name="Mank J."/>
            <person name="Almeida P."/>
        </authorList>
    </citation>
    <scope>NUCLEOTIDE SEQUENCE</scope>
    <source>
        <strain evidence="4">78183</strain>
    </source>
</reference>
<sequence length="460" mass="52888">MLDQLQNASLLEGSRDDENYRYVKMHDLIWDMARKILNESHGGRVQAGAQLTELPDGTWWRENLLIVSLMENRIKDIPSGFSPRCPNLSTLLLCRNYKLNVVESSFFQHLIRLEVLDLSDTDIEKLPDSICHLTKLTVLLLGWCAKLIYVPSLAKLKALKKLDLSYTGLENLPEGMERLKDLRYFNLDGSGVRVLRPGILPELSKLQFLKLHQKVGVFLPVEGHEVMRLQRLETLECNFSDLENFKTFYLAGAIPLIACKLTVGRPSFSLLEDLNYTKSKSGEVREAWFYDLMIDNANFLLKISFTKIVIVNCQNMRILCPLMDVYRRFKILHLDEIVIHKCHRMKVLLPPWLLSTLLQLEVIVVEDCHNMGVIMGTDEEDRIYRAELPSLNSIYSGRLECNSLEEITVNDCPQLTRIPLTIPHSLKKIQVDPESLRNSIEWAIISEEPVSYPQEDALHS</sequence>
<dbReference type="Gene3D" id="3.80.10.10">
    <property type="entry name" value="Ribonuclease Inhibitor"/>
    <property type="match status" value="1"/>
</dbReference>
<dbReference type="InterPro" id="IPR001611">
    <property type="entry name" value="Leu-rich_rpt"/>
</dbReference>
<evidence type="ECO:0000256" key="1">
    <source>
        <dbReference type="ARBA" id="ARBA00022614"/>
    </source>
</evidence>
<dbReference type="Pfam" id="PF13855">
    <property type="entry name" value="LRR_8"/>
    <property type="match status" value="1"/>
</dbReference>
<evidence type="ECO:0000313" key="4">
    <source>
        <dbReference type="EMBL" id="VFU52818.1"/>
    </source>
</evidence>
<dbReference type="EMBL" id="CAADRP010001807">
    <property type="protein sequence ID" value="VFU52818.1"/>
    <property type="molecule type" value="Genomic_DNA"/>
</dbReference>
<dbReference type="SUPFAM" id="SSF52058">
    <property type="entry name" value="L domain-like"/>
    <property type="match status" value="1"/>
</dbReference>
<evidence type="ECO:0000256" key="2">
    <source>
        <dbReference type="ARBA" id="ARBA00022737"/>
    </source>
</evidence>
<dbReference type="PANTHER" id="PTHR33463">
    <property type="entry name" value="NB-ARC DOMAIN-CONTAINING PROTEIN-RELATED"/>
    <property type="match status" value="1"/>
</dbReference>
<name>A0A6N2MTE4_SALVM</name>
<keyword evidence="2" id="KW-0677">Repeat</keyword>
<gene>
    <name evidence="4" type="ORF">SVIM_LOCUS364722</name>
</gene>
<organism evidence="4">
    <name type="scientific">Salix viminalis</name>
    <name type="common">Common osier</name>
    <name type="synonym">Basket willow</name>
    <dbReference type="NCBI Taxonomy" id="40686"/>
    <lineage>
        <taxon>Eukaryota</taxon>
        <taxon>Viridiplantae</taxon>
        <taxon>Streptophyta</taxon>
        <taxon>Embryophyta</taxon>
        <taxon>Tracheophyta</taxon>
        <taxon>Spermatophyta</taxon>
        <taxon>Magnoliopsida</taxon>
        <taxon>eudicotyledons</taxon>
        <taxon>Gunneridae</taxon>
        <taxon>Pentapetalae</taxon>
        <taxon>rosids</taxon>
        <taxon>fabids</taxon>
        <taxon>Malpighiales</taxon>
        <taxon>Salicaceae</taxon>
        <taxon>Saliceae</taxon>
        <taxon>Salix</taxon>
    </lineage>
</organism>
<dbReference type="InterPro" id="IPR032675">
    <property type="entry name" value="LRR_dom_sf"/>
</dbReference>
<accession>A0A6N2MTE4</accession>
<keyword evidence="1" id="KW-0433">Leucine-rich repeat</keyword>